<dbReference type="EMBL" id="KZ988965">
    <property type="protein sequence ID" value="RKP11371.1"/>
    <property type="molecule type" value="Genomic_DNA"/>
</dbReference>
<dbReference type="InterPro" id="IPR041694">
    <property type="entry name" value="ADH_N_2"/>
</dbReference>
<dbReference type="Pfam" id="PF16884">
    <property type="entry name" value="ADH_N_2"/>
    <property type="match status" value="1"/>
</dbReference>
<feature type="domain" description="Oxidoreductase N-terminal" evidence="3">
    <location>
        <begin position="213"/>
        <end position="320"/>
    </location>
</feature>
<evidence type="ECO:0000259" key="3">
    <source>
        <dbReference type="Pfam" id="PF16884"/>
    </source>
</evidence>
<proteinExistence type="predicted"/>
<dbReference type="SUPFAM" id="SSF51735">
    <property type="entry name" value="NAD(P)-binding Rossmann-fold domains"/>
    <property type="match status" value="1"/>
</dbReference>
<dbReference type="SUPFAM" id="SSF50129">
    <property type="entry name" value="GroES-like"/>
    <property type="match status" value="1"/>
</dbReference>
<dbReference type="Pfam" id="PF00107">
    <property type="entry name" value="ADH_zinc_N"/>
    <property type="match status" value="1"/>
</dbReference>
<organism evidence="4 5">
    <name type="scientific">Piptocephalis cylindrospora</name>
    <dbReference type="NCBI Taxonomy" id="1907219"/>
    <lineage>
        <taxon>Eukaryota</taxon>
        <taxon>Fungi</taxon>
        <taxon>Fungi incertae sedis</taxon>
        <taxon>Zoopagomycota</taxon>
        <taxon>Zoopagomycotina</taxon>
        <taxon>Zoopagomycetes</taxon>
        <taxon>Zoopagales</taxon>
        <taxon>Piptocephalidaceae</taxon>
        <taxon>Piptocephalis</taxon>
    </lineage>
</organism>
<dbReference type="InterPro" id="IPR045010">
    <property type="entry name" value="MDR_fam"/>
</dbReference>
<name>A0A4P9Y041_9FUNG</name>
<feature type="non-terminal residue" evidence="4">
    <location>
        <position position="423"/>
    </location>
</feature>
<evidence type="ECO:0000313" key="4">
    <source>
        <dbReference type="EMBL" id="RKP11371.1"/>
    </source>
</evidence>
<keyword evidence="5" id="KW-1185">Reference proteome</keyword>
<dbReference type="CDD" id="cd05288">
    <property type="entry name" value="PGDH"/>
    <property type="match status" value="2"/>
</dbReference>
<keyword evidence="1" id="KW-0560">Oxidoreductase</keyword>
<dbReference type="PANTHER" id="PTHR43205:SF7">
    <property type="entry name" value="PROSTAGLANDIN REDUCTASE 1"/>
    <property type="match status" value="1"/>
</dbReference>
<dbReference type="Gene3D" id="3.40.50.720">
    <property type="entry name" value="NAD(P)-binding Rossmann-like Domain"/>
    <property type="match status" value="2"/>
</dbReference>
<gene>
    <name evidence="4" type="ORF">BJ684DRAFT_22069</name>
</gene>
<dbReference type="InterPro" id="IPR036291">
    <property type="entry name" value="NAD(P)-bd_dom_sf"/>
</dbReference>
<dbReference type="OrthoDB" id="809632at2759"/>
<dbReference type="PANTHER" id="PTHR43205">
    <property type="entry name" value="PROSTAGLANDIN REDUCTASE"/>
    <property type="match status" value="1"/>
</dbReference>
<protein>
    <submittedName>
        <fullName evidence="4">Chaperonin 10-like protein</fullName>
    </submittedName>
</protein>
<evidence type="ECO:0000259" key="2">
    <source>
        <dbReference type="Pfam" id="PF00107"/>
    </source>
</evidence>
<dbReference type="GO" id="GO:0016628">
    <property type="term" value="F:oxidoreductase activity, acting on the CH-CH group of donors, NAD or NADP as acceptor"/>
    <property type="evidence" value="ECO:0007669"/>
    <property type="project" value="InterPro"/>
</dbReference>
<dbReference type="AlphaFoldDB" id="A0A4P9Y041"/>
<dbReference type="InterPro" id="IPR011032">
    <property type="entry name" value="GroES-like_sf"/>
</dbReference>
<accession>A0A4P9Y041</accession>
<evidence type="ECO:0000313" key="5">
    <source>
        <dbReference type="Proteomes" id="UP000267251"/>
    </source>
</evidence>
<dbReference type="Proteomes" id="UP000267251">
    <property type="component" value="Unassembled WGS sequence"/>
</dbReference>
<feature type="domain" description="Alcohol dehydrogenase-like C-terminal" evidence="2">
    <location>
        <begin position="2"/>
        <end position="118"/>
    </location>
</feature>
<sequence length="423" mass="45941">ILGLYVVGSAGDDSKVEYLKKDLGFDDAFNYKTVPDGDLTKALQKACPKGIDIYFENVGGKMLDAVLTVANRKARIVTCGMISQYNRSDNPEGNYNLMQIVAKSIRMEGFIVFNDFAHYQGDFLREVGGWLKEGKIKYRETVTDGITNAPQAFIEMLQGKNHGKAVVKVADFSNISRCSTTYILFSIKIPHIAFLPTMTVSQAPNNVENVKVIYKQIPQGIPKADQDFVIEKEALNLDTVEIPAENGVLLRSLYITVDPYMRGRMRDPKISSYCPAFIAGSPMNGDVVAEVIRSNSPNLVPGDIVLGGLPWQSYIITQDQEGSGGLINLKTARTAGHPLSYYLGVLGMPGLSGHSSLLDIGKPKAGETLFISAASGAVGQVVGQIGKILGLYVVGSAGDDSKVEYLKKDLGFDDAFNYKTVPD</sequence>
<reference evidence="5" key="1">
    <citation type="journal article" date="2018" name="Nat. Microbiol.">
        <title>Leveraging single-cell genomics to expand the fungal tree of life.</title>
        <authorList>
            <person name="Ahrendt S.R."/>
            <person name="Quandt C.A."/>
            <person name="Ciobanu D."/>
            <person name="Clum A."/>
            <person name="Salamov A."/>
            <person name="Andreopoulos B."/>
            <person name="Cheng J.F."/>
            <person name="Woyke T."/>
            <person name="Pelin A."/>
            <person name="Henrissat B."/>
            <person name="Reynolds N.K."/>
            <person name="Benny G.L."/>
            <person name="Smith M.E."/>
            <person name="James T.Y."/>
            <person name="Grigoriev I.V."/>
        </authorList>
    </citation>
    <scope>NUCLEOTIDE SEQUENCE [LARGE SCALE GENOMIC DNA]</scope>
</reference>
<dbReference type="InterPro" id="IPR013149">
    <property type="entry name" value="ADH-like_C"/>
</dbReference>
<dbReference type="Gene3D" id="3.90.180.10">
    <property type="entry name" value="Medium-chain alcohol dehydrogenases, catalytic domain"/>
    <property type="match status" value="1"/>
</dbReference>
<feature type="non-terminal residue" evidence="4">
    <location>
        <position position="1"/>
    </location>
</feature>
<evidence type="ECO:0000256" key="1">
    <source>
        <dbReference type="ARBA" id="ARBA00023002"/>
    </source>
</evidence>